<evidence type="ECO:0000313" key="2">
    <source>
        <dbReference type="Proteomes" id="UP001642464"/>
    </source>
</evidence>
<keyword evidence="2" id="KW-1185">Reference proteome</keyword>
<accession>A0ABP0P5K6</accession>
<sequence length="157" mass="18006">MVRDGQRIRFVCRAAVLILLLAGLLAVACWGPDVRERLRFAAVYRQTQAEVETIESRRPEGIPERIWQHECWWAGIAVANVCFSLDNVPLTRMEQFHNDVVHRLESEEPLSLEFFDWLWVELASLSPTGADYVQRIGAVYREDSGSLRQSLMSDATE</sequence>
<comment type="caution">
    <text evidence="1">The sequence shown here is derived from an EMBL/GenBank/DDBJ whole genome shotgun (WGS) entry which is preliminary data.</text>
</comment>
<feature type="non-terminal residue" evidence="1">
    <location>
        <position position="157"/>
    </location>
</feature>
<dbReference type="PROSITE" id="PS51257">
    <property type="entry name" value="PROKAR_LIPOPROTEIN"/>
    <property type="match status" value="1"/>
</dbReference>
<name>A0ABP0P5K6_9DINO</name>
<protein>
    <submittedName>
        <fullName evidence="1">Uncharacterized protein</fullName>
    </submittedName>
</protein>
<organism evidence="1 2">
    <name type="scientific">Durusdinium trenchii</name>
    <dbReference type="NCBI Taxonomy" id="1381693"/>
    <lineage>
        <taxon>Eukaryota</taxon>
        <taxon>Sar</taxon>
        <taxon>Alveolata</taxon>
        <taxon>Dinophyceae</taxon>
        <taxon>Suessiales</taxon>
        <taxon>Symbiodiniaceae</taxon>
        <taxon>Durusdinium</taxon>
    </lineage>
</organism>
<dbReference type="Proteomes" id="UP001642464">
    <property type="component" value="Unassembled WGS sequence"/>
</dbReference>
<gene>
    <name evidence="1" type="ORF">SCF082_LOCUS35143</name>
</gene>
<dbReference type="EMBL" id="CAXAMM010033114">
    <property type="protein sequence ID" value="CAK9070777.1"/>
    <property type="molecule type" value="Genomic_DNA"/>
</dbReference>
<evidence type="ECO:0000313" key="1">
    <source>
        <dbReference type="EMBL" id="CAK9070777.1"/>
    </source>
</evidence>
<proteinExistence type="predicted"/>
<reference evidence="1 2" key="1">
    <citation type="submission" date="2024-02" db="EMBL/GenBank/DDBJ databases">
        <authorList>
            <person name="Chen Y."/>
            <person name="Shah S."/>
            <person name="Dougan E. K."/>
            <person name="Thang M."/>
            <person name="Chan C."/>
        </authorList>
    </citation>
    <scope>NUCLEOTIDE SEQUENCE [LARGE SCALE GENOMIC DNA]</scope>
</reference>